<name>A0A670ZIG6_PSETE</name>
<accession>A0A670ZIG6</accession>
<evidence type="ECO:0000313" key="4">
    <source>
        <dbReference type="Proteomes" id="UP000472273"/>
    </source>
</evidence>
<evidence type="ECO:0000259" key="2">
    <source>
        <dbReference type="PROSITE" id="PS50209"/>
    </source>
</evidence>
<gene>
    <name evidence="3" type="primary">CASP9</name>
</gene>
<dbReference type="InterPro" id="IPR000488">
    <property type="entry name" value="Death_dom"/>
</dbReference>
<feature type="domain" description="CARD" evidence="2">
    <location>
        <begin position="1"/>
        <end position="90"/>
    </location>
</feature>
<dbReference type="GO" id="GO:0042981">
    <property type="term" value="P:regulation of apoptotic process"/>
    <property type="evidence" value="ECO:0007669"/>
    <property type="project" value="InterPro"/>
</dbReference>
<dbReference type="GeneTree" id="ENSGT00940000159698"/>
<reference evidence="3" key="2">
    <citation type="submission" date="2025-09" db="UniProtKB">
        <authorList>
            <consortium name="Ensembl"/>
        </authorList>
    </citation>
    <scope>IDENTIFICATION</scope>
</reference>
<dbReference type="Ensembl" id="ENSPTXT00000023282.1">
    <property type="protein sequence ID" value="ENSPTXP00000022587.1"/>
    <property type="gene ID" value="ENSPTXG00000015636.1"/>
</dbReference>
<dbReference type="Pfam" id="PF00619">
    <property type="entry name" value="CARD"/>
    <property type="match status" value="1"/>
</dbReference>
<feature type="domain" description="Death" evidence="1">
    <location>
        <begin position="26"/>
        <end position="91"/>
    </location>
</feature>
<dbReference type="InterPro" id="IPR001315">
    <property type="entry name" value="CARD"/>
</dbReference>
<dbReference type="InterPro" id="IPR037939">
    <property type="entry name" value="CRADD"/>
</dbReference>
<dbReference type="GO" id="GO:0070513">
    <property type="term" value="F:death domain binding"/>
    <property type="evidence" value="ECO:0007669"/>
    <property type="project" value="InterPro"/>
</dbReference>
<dbReference type="PROSITE" id="PS50017">
    <property type="entry name" value="DEATH_DOMAIN"/>
    <property type="match status" value="1"/>
</dbReference>
<dbReference type="AlphaFoldDB" id="A0A670ZIG6"/>
<dbReference type="GO" id="GO:0007165">
    <property type="term" value="P:signal transduction"/>
    <property type="evidence" value="ECO:0007669"/>
    <property type="project" value="InterPro"/>
</dbReference>
<evidence type="ECO:0000259" key="1">
    <source>
        <dbReference type="PROSITE" id="PS50017"/>
    </source>
</evidence>
<dbReference type="PANTHER" id="PTHR15034">
    <property type="entry name" value="DEATH DOMAIN-CONTAINING PROTEIN CRADD"/>
    <property type="match status" value="1"/>
</dbReference>
<organism evidence="3 4">
    <name type="scientific">Pseudonaja textilis</name>
    <name type="common">Eastern brown snake</name>
    <dbReference type="NCBI Taxonomy" id="8673"/>
    <lineage>
        <taxon>Eukaryota</taxon>
        <taxon>Metazoa</taxon>
        <taxon>Chordata</taxon>
        <taxon>Craniata</taxon>
        <taxon>Vertebrata</taxon>
        <taxon>Euteleostomi</taxon>
        <taxon>Lepidosauria</taxon>
        <taxon>Squamata</taxon>
        <taxon>Bifurcata</taxon>
        <taxon>Unidentata</taxon>
        <taxon>Episquamata</taxon>
        <taxon>Toxicofera</taxon>
        <taxon>Serpentes</taxon>
        <taxon>Colubroidea</taxon>
        <taxon>Elapidae</taxon>
        <taxon>Hydrophiinae</taxon>
        <taxon>Pseudonaja</taxon>
    </lineage>
</organism>
<keyword evidence="4" id="KW-1185">Reference proteome</keyword>
<dbReference type="GO" id="GO:0002020">
    <property type="term" value="F:protease binding"/>
    <property type="evidence" value="ECO:0007669"/>
    <property type="project" value="InterPro"/>
</dbReference>
<dbReference type="SUPFAM" id="SSF47986">
    <property type="entry name" value="DEATH domain"/>
    <property type="match status" value="1"/>
</dbReference>
<reference evidence="3" key="1">
    <citation type="submission" date="2025-08" db="UniProtKB">
        <authorList>
            <consortium name="Ensembl"/>
        </authorList>
    </citation>
    <scope>IDENTIFICATION</scope>
</reference>
<dbReference type="Gene3D" id="1.10.533.10">
    <property type="entry name" value="Death Domain, Fas"/>
    <property type="match status" value="1"/>
</dbReference>
<dbReference type="PANTHER" id="PTHR15034:SF5">
    <property type="entry name" value="DEATH DOMAIN-CONTAINING PROTEIN CRADD"/>
    <property type="match status" value="1"/>
</dbReference>
<dbReference type="SMART" id="SM00114">
    <property type="entry name" value="CARD"/>
    <property type="match status" value="1"/>
</dbReference>
<sequence>MEETDRRRLLRFRVRLLTELRLESLWAPLLRRDLFTPDMIEEIQAAGTRRDQARQLLSDLETRGRRAMGDFVLCLRESGQEALAELLSDGLCSFPGQQGKGFPLSSLPRC</sequence>
<evidence type="ECO:0000313" key="3">
    <source>
        <dbReference type="Ensembl" id="ENSPTXP00000022587.1"/>
    </source>
</evidence>
<proteinExistence type="predicted"/>
<dbReference type="PROSITE" id="PS50209">
    <property type="entry name" value="CARD"/>
    <property type="match status" value="1"/>
</dbReference>
<dbReference type="Proteomes" id="UP000472273">
    <property type="component" value="Unplaced"/>
</dbReference>
<protein>
    <submittedName>
        <fullName evidence="3">Caspase 9</fullName>
    </submittedName>
</protein>
<dbReference type="InterPro" id="IPR011029">
    <property type="entry name" value="DEATH-like_dom_sf"/>
</dbReference>